<dbReference type="RefSeq" id="XP_004256312.1">
    <property type="nucleotide sequence ID" value="XM_004256264.1"/>
</dbReference>
<dbReference type="Proteomes" id="UP000014680">
    <property type="component" value="Unassembled WGS sequence"/>
</dbReference>
<evidence type="ECO:0000313" key="2">
    <source>
        <dbReference type="Proteomes" id="UP000014680"/>
    </source>
</evidence>
<protein>
    <submittedName>
        <fullName evidence="1">Uncharacterized protein</fullName>
    </submittedName>
</protein>
<sequence length="234" mass="26957">MARCRHEAAFLEFEKSISDTPRNIALRVQTHEYCNKMTHLEMQACKRYIIRLQSAVLGPNPTSMNDITLSDTLRTTIERKGEINPDNMFLFYDSFEKDDSLPRILVFSSHLQQLIAFKADHIFADGTYRITPNTVQCLYTIHVYVDNTCYPVVFILLPNETEETFTRAFSTLINVFSNVKFAHCDCQLSAINSLIKVFKVDIKLCLFHQNQAVFRMVGKLGLSTEYTNNAKLHL</sequence>
<accession>L7FLY4</accession>
<dbReference type="EMBL" id="KB206609">
    <property type="protein sequence ID" value="ELP89541.1"/>
    <property type="molecule type" value="Genomic_DNA"/>
</dbReference>
<name>L7FLY4_ENTIV</name>
<organism evidence="1 2">
    <name type="scientific">Entamoeba invadens IP1</name>
    <dbReference type="NCBI Taxonomy" id="370355"/>
    <lineage>
        <taxon>Eukaryota</taxon>
        <taxon>Amoebozoa</taxon>
        <taxon>Evosea</taxon>
        <taxon>Archamoebae</taxon>
        <taxon>Mastigamoebida</taxon>
        <taxon>Entamoebidae</taxon>
        <taxon>Entamoeba</taxon>
    </lineage>
</organism>
<dbReference type="VEuPathDB" id="AmoebaDB:EIN_219830"/>
<dbReference type="OrthoDB" id="6154864at2759"/>
<dbReference type="GeneID" id="14888519"/>
<reference evidence="1 2" key="1">
    <citation type="submission" date="2012-10" db="EMBL/GenBank/DDBJ databases">
        <authorList>
            <person name="Zafar N."/>
            <person name="Inman J."/>
            <person name="Hall N."/>
            <person name="Lorenzi H."/>
            <person name="Caler E."/>
        </authorList>
    </citation>
    <scope>NUCLEOTIDE SEQUENCE [LARGE SCALE GENOMIC DNA]</scope>
    <source>
        <strain evidence="1 2">IP1</strain>
    </source>
</reference>
<dbReference type="KEGG" id="eiv:EIN_219830"/>
<evidence type="ECO:0000313" key="1">
    <source>
        <dbReference type="EMBL" id="ELP89541.1"/>
    </source>
</evidence>
<dbReference type="AlphaFoldDB" id="L7FLY4"/>
<proteinExistence type="predicted"/>
<keyword evidence="2" id="KW-1185">Reference proteome</keyword>
<gene>
    <name evidence="1" type="ORF">EIN_219830</name>
</gene>